<dbReference type="STRING" id="1610493.RPIT_01485"/>
<dbReference type="NCBIfam" id="NF041131">
    <property type="entry name" value="RicT_YaaT_fam"/>
    <property type="match status" value="1"/>
</dbReference>
<dbReference type="GO" id="GO:0005737">
    <property type="term" value="C:cytoplasm"/>
    <property type="evidence" value="ECO:0007669"/>
    <property type="project" value="TreeGrafter"/>
</dbReference>
<gene>
    <name evidence="1" type="ORF">RPIT_01485</name>
</gene>
<dbReference type="PROSITE" id="PS51411">
    <property type="entry name" value="PSP1_C"/>
    <property type="match status" value="1"/>
</dbReference>
<dbReference type="PANTHER" id="PTHR43830:SF3">
    <property type="entry name" value="PROTEIN PSP1"/>
    <property type="match status" value="1"/>
</dbReference>
<dbReference type="Pfam" id="PF04468">
    <property type="entry name" value="PSP1"/>
    <property type="match status" value="1"/>
</dbReference>
<evidence type="ECO:0000313" key="2">
    <source>
        <dbReference type="Proteomes" id="UP000188324"/>
    </source>
</evidence>
<dbReference type="KEGG" id="tfl:RPIT_01485"/>
<dbReference type="RefSeq" id="WP_077339852.1">
    <property type="nucleotide sequence ID" value="NZ_CP019605.1"/>
</dbReference>
<proteinExistence type="predicted"/>
<evidence type="ECO:0000313" key="1">
    <source>
        <dbReference type="EMBL" id="AQP43649.1"/>
    </source>
</evidence>
<dbReference type="InterPro" id="IPR007557">
    <property type="entry name" value="PSP1_C"/>
</dbReference>
<dbReference type="EMBL" id="CP019605">
    <property type="protein sequence ID" value="AQP43649.1"/>
    <property type="molecule type" value="Genomic_DNA"/>
</dbReference>
<dbReference type="AlphaFoldDB" id="A0A1Q2CC11"/>
<accession>A0A1Q2CC11</accession>
<name>A0A1Q2CC11_9ACTN</name>
<organism evidence="1 2">
    <name type="scientific">Tessaracoccus flavus</name>
    <dbReference type="NCBI Taxonomy" id="1610493"/>
    <lineage>
        <taxon>Bacteria</taxon>
        <taxon>Bacillati</taxon>
        <taxon>Actinomycetota</taxon>
        <taxon>Actinomycetes</taxon>
        <taxon>Propionibacteriales</taxon>
        <taxon>Propionibacteriaceae</taxon>
        <taxon>Tessaracoccus</taxon>
    </lineage>
</organism>
<dbReference type="OrthoDB" id="9779344at2"/>
<dbReference type="PANTHER" id="PTHR43830">
    <property type="entry name" value="PROTEIN PSP1"/>
    <property type="match status" value="1"/>
</dbReference>
<reference evidence="1 2" key="1">
    <citation type="journal article" date="2016" name="Int. J. Syst. Evol. Microbiol.">
        <title>Tessaracoccus flavus sp. nov., isolated from the drainage system of a lindane-producing factory.</title>
        <authorList>
            <person name="Kumari R."/>
            <person name="Singh P."/>
            <person name="Schumann P."/>
            <person name="Lal R."/>
        </authorList>
    </citation>
    <scope>NUCLEOTIDE SEQUENCE [LARGE SCALE GENOMIC DNA]</scope>
    <source>
        <strain evidence="1 2">RP1T</strain>
    </source>
</reference>
<keyword evidence="2" id="KW-1185">Reference proteome</keyword>
<protein>
    <submittedName>
        <fullName evidence="1">Uncharacterized protein</fullName>
    </submittedName>
</protein>
<dbReference type="Proteomes" id="UP000188324">
    <property type="component" value="Chromosome"/>
</dbReference>
<sequence length="286" mass="31205">MARVMAVAFERHGQLHYLDPADGAYAVGDWVRYPTPDGPEIAQVVWAAEDVEGFDDVPVCQGPATQADHARDAANRQRRADAMAVAKRTIAGHGLPMKVVGVDYLDRTAEFDRLIAIYYTAPHRVDFRSLLGDLARALDSRIDLRQVGSRDAARLIGGVGSCGRELCCTTFLTDFEPVSTRLARVQGLPPNPLQISGQCGRLMCCLKYEHPLYVDFIKQAPAIGDRVTVDGQEMTVTGHNVPAGSVTGRTPSGEMVRCPLEKVCSAKMSRDLRSANVKLSEKGEHE</sequence>
<dbReference type="InterPro" id="IPR047767">
    <property type="entry name" value="PSP1-like"/>
</dbReference>